<evidence type="ECO:0000256" key="2">
    <source>
        <dbReference type="ARBA" id="ARBA00022729"/>
    </source>
</evidence>
<dbReference type="OrthoDB" id="72369at2759"/>
<evidence type="ECO:0000256" key="4">
    <source>
        <dbReference type="SAM" id="MobiDB-lite"/>
    </source>
</evidence>
<dbReference type="InterPro" id="IPR001611">
    <property type="entry name" value="Leu-rich_rpt"/>
</dbReference>
<dbReference type="GO" id="GO:0009897">
    <property type="term" value="C:external side of plasma membrane"/>
    <property type="evidence" value="ECO:0007669"/>
    <property type="project" value="TreeGrafter"/>
</dbReference>
<evidence type="ECO:0000256" key="1">
    <source>
        <dbReference type="ARBA" id="ARBA00022614"/>
    </source>
</evidence>
<evidence type="ECO:0000256" key="3">
    <source>
        <dbReference type="ARBA" id="ARBA00022737"/>
    </source>
</evidence>
<dbReference type="GO" id="GO:1905576">
    <property type="term" value="F:ganglioside GT1b binding"/>
    <property type="evidence" value="ECO:0007669"/>
    <property type="project" value="TreeGrafter"/>
</dbReference>
<name>A0A401TTJ8_CHIPU</name>
<dbReference type="Proteomes" id="UP000287033">
    <property type="component" value="Unassembled WGS sequence"/>
</dbReference>
<accession>A0A401TTJ8</accession>
<dbReference type="InterPro" id="IPR000483">
    <property type="entry name" value="Cys-rich_flank_reg_C"/>
</dbReference>
<dbReference type="InterPro" id="IPR050541">
    <property type="entry name" value="LRR_TM_domain-containing"/>
</dbReference>
<evidence type="ECO:0000259" key="5">
    <source>
        <dbReference type="SMART" id="SM00082"/>
    </source>
</evidence>
<dbReference type="EMBL" id="BEZZ01171576">
    <property type="protein sequence ID" value="GCC45951.1"/>
    <property type="molecule type" value="Genomic_DNA"/>
</dbReference>
<dbReference type="SUPFAM" id="SSF52058">
    <property type="entry name" value="L domain-like"/>
    <property type="match status" value="1"/>
</dbReference>
<keyword evidence="7" id="KW-1185">Reference proteome</keyword>
<dbReference type="STRING" id="137246.A0A401TTJ8"/>
<feature type="non-terminal residue" evidence="6">
    <location>
        <position position="1"/>
    </location>
</feature>
<gene>
    <name evidence="6" type="ORF">chiPu_0029981</name>
</gene>
<dbReference type="InterPro" id="IPR003591">
    <property type="entry name" value="Leu-rich_rpt_typical-subtyp"/>
</dbReference>
<evidence type="ECO:0000313" key="6">
    <source>
        <dbReference type="EMBL" id="GCC45951.1"/>
    </source>
</evidence>
<dbReference type="Pfam" id="PF13855">
    <property type="entry name" value="LRR_8"/>
    <property type="match status" value="1"/>
</dbReference>
<evidence type="ECO:0000313" key="7">
    <source>
        <dbReference type="Proteomes" id="UP000287033"/>
    </source>
</evidence>
<dbReference type="PANTHER" id="PTHR24369">
    <property type="entry name" value="ANTIGEN BSP, PUTATIVE-RELATED"/>
    <property type="match status" value="1"/>
</dbReference>
<protein>
    <recommendedName>
        <fullName evidence="5">LRRCT domain-containing protein</fullName>
    </recommendedName>
</protein>
<comment type="caution">
    <text evidence="6">The sequence shown here is derived from an EMBL/GenBank/DDBJ whole genome shotgun (WGS) entry which is preliminary data.</text>
</comment>
<dbReference type="SMART" id="SM00082">
    <property type="entry name" value="LRRCT"/>
    <property type="match status" value="1"/>
</dbReference>
<feature type="region of interest" description="Disordered" evidence="4">
    <location>
        <begin position="124"/>
        <end position="159"/>
    </location>
</feature>
<dbReference type="GO" id="GO:1905573">
    <property type="term" value="F:ganglioside GM1 binding"/>
    <property type="evidence" value="ECO:0007669"/>
    <property type="project" value="TreeGrafter"/>
</dbReference>
<dbReference type="GO" id="GO:0035025">
    <property type="term" value="P:positive regulation of Rho protein signal transduction"/>
    <property type="evidence" value="ECO:0007669"/>
    <property type="project" value="TreeGrafter"/>
</dbReference>
<dbReference type="PANTHER" id="PTHR24369:SF174">
    <property type="entry name" value="RETICULON-4 RECEPTOR"/>
    <property type="match status" value="1"/>
</dbReference>
<feature type="domain" description="LRRCT" evidence="5">
    <location>
        <begin position="71"/>
        <end position="121"/>
    </location>
</feature>
<reference evidence="6 7" key="1">
    <citation type="journal article" date="2018" name="Nat. Ecol. Evol.">
        <title>Shark genomes provide insights into elasmobranch evolution and the origin of vertebrates.</title>
        <authorList>
            <person name="Hara Y"/>
            <person name="Yamaguchi K"/>
            <person name="Onimaru K"/>
            <person name="Kadota M"/>
            <person name="Koyanagi M"/>
            <person name="Keeley SD"/>
            <person name="Tatsumi K"/>
            <person name="Tanaka K"/>
            <person name="Motone F"/>
            <person name="Kageyama Y"/>
            <person name="Nozu R"/>
            <person name="Adachi N"/>
            <person name="Nishimura O"/>
            <person name="Nakagawa R"/>
            <person name="Tanegashima C"/>
            <person name="Kiyatake I"/>
            <person name="Matsumoto R"/>
            <person name="Murakumo K"/>
            <person name="Nishida K"/>
            <person name="Terakita A"/>
            <person name="Kuratani S"/>
            <person name="Sato K"/>
            <person name="Hyodo S Kuraku.S."/>
        </authorList>
    </citation>
    <scope>NUCLEOTIDE SEQUENCE [LARGE SCALE GENOMIC DNA]</scope>
</reference>
<keyword evidence="2" id="KW-0732">Signal</keyword>
<keyword evidence="1" id="KW-0433">Leucine-rich repeat</keyword>
<dbReference type="AlphaFoldDB" id="A0A401TTJ8"/>
<keyword evidence="3" id="KW-0677">Repeat</keyword>
<dbReference type="Gene3D" id="3.80.10.10">
    <property type="entry name" value="Ribonuclease Inhibitor"/>
    <property type="match status" value="1"/>
</dbReference>
<proteinExistence type="predicted"/>
<organism evidence="6 7">
    <name type="scientific">Chiloscyllium punctatum</name>
    <name type="common">Brownbanded bambooshark</name>
    <name type="synonym">Hemiscyllium punctatum</name>
    <dbReference type="NCBI Taxonomy" id="137246"/>
    <lineage>
        <taxon>Eukaryota</taxon>
        <taxon>Metazoa</taxon>
        <taxon>Chordata</taxon>
        <taxon>Craniata</taxon>
        <taxon>Vertebrata</taxon>
        <taxon>Chondrichthyes</taxon>
        <taxon>Elasmobranchii</taxon>
        <taxon>Galeomorphii</taxon>
        <taxon>Galeoidea</taxon>
        <taxon>Orectolobiformes</taxon>
        <taxon>Hemiscylliidae</taxon>
        <taxon>Chiloscyllium</taxon>
    </lineage>
</organism>
<sequence length="206" mass="22372">ITALAGDTFRDLQGLERLLLHRNLLSEVQPTAFQGLGLLDTLFLFENRLQELPGPALQPLASLRFLRLSGNPWACDCRALALRHWFRRFTGASSALECAGPPGLRGRDLRLLTPADFQGCPGLGPRLRPGKVEPPANQSQGGTGVRIPPPKGQAGEDWPGEYDYPEALPSPGLGHCEGGGCRRNSANQAPGIFLYPVWGLALMWAW</sequence>
<dbReference type="InterPro" id="IPR032675">
    <property type="entry name" value="LRR_dom_sf"/>
</dbReference>
<dbReference type="SMART" id="SM00369">
    <property type="entry name" value="LRR_TYP"/>
    <property type="match status" value="2"/>
</dbReference>